<dbReference type="EMBL" id="JAHFZB010000014">
    <property type="protein sequence ID" value="KAK6481616.1"/>
    <property type="molecule type" value="Genomic_DNA"/>
</dbReference>
<name>A0ABR0Z9X9_HUSHU</name>
<feature type="repeat" description="TPR" evidence="3">
    <location>
        <begin position="923"/>
        <end position="956"/>
    </location>
</feature>
<evidence type="ECO:0000256" key="2">
    <source>
        <dbReference type="ARBA" id="ARBA00022803"/>
    </source>
</evidence>
<dbReference type="InterPro" id="IPR019734">
    <property type="entry name" value="TPR_rpt"/>
</dbReference>
<feature type="repeat" description="TPR" evidence="3">
    <location>
        <begin position="960"/>
        <end position="993"/>
    </location>
</feature>
<dbReference type="SMART" id="SM00028">
    <property type="entry name" value="TPR"/>
    <property type="match status" value="7"/>
</dbReference>
<feature type="compositionally biased region" description="Polar residues" evidence="4">
    <location>
        <begin position="791"/>
        <end position="800"/>
    </location>
</feature>
<dbReference type="Pfam" id="PF13432">
    <property type="entry name" value="TPR_16"/>
    <property type="match status" value="2"/>
</dbReference>
<dbReference type="PANTHER" id="PTHR44314:SF1">
    <property type="entry name" value="CILIA- AND FLAGELLA-ASSOCIATED PROTEIN 70"/>
    <property type="match status" value="1"/>
</dbReference>
<evidence type="ECO:0000256" key="3">
    <source>
        <dbReference type="PROSITE-ProRule" id="PRU00339"/>
    </source>
</evidence>
<dbReference type="InterPro" id="IPR052628">
    <property type="entry name" value="CFAP70"/>
</dbReference>
<keyword evidence="2 3" id="KW-0802">TPR repeat</keyword>
<dbReference type="SUPFAM" id="SSF48452">
    <property type="entry name" value="TPR-like"/>
    <property type="match status" value="2"/>
</dbReference>
<dbReference type="PANTHER" id="PTHR44314">
    <property type="entry name" value="CILIA- AND FLAGELLA-ASSOCIATED PROTEIN 70"/>
    <property type="match status" value="1"/>
</dbReference>
<feature type="repeat" description="TPR" evidence="3">
    <location>
        <begin position="889"/>
        <end position="922"/>
    </location>
</feature>
<keyword evidence="5" id="KW-0966">Cell projection</keyword>
<feature type="compositionally biased region" description="Low complexity" evidence="4">
    <location>
        <begin position="822"/>
        <end position="832"/>
    </location>
</feature>
<sequence>MEPCIAVRETMPVQITVLRGTNLKGSKAESLLNVRVEFNTVVLGDSPKLEQSAEQGVEFNFTCRFDCSEGLNTLDDLAHKPVILTLVEILPKEKKQKEEKTITLGQAVVDLLPLLQGQHTFTTTVTLHPAPGSPTETSTAEGSKVNVLCPSQPILEVAVSVPDTLLSDAQLADSNLFRVSVETAYSVPEVWSTTGPQFSYMACLQVPVSLEKEQLLFFPSGVLKPGGEREPVPRPKKWTSGLILAPGAQYIPASFIEEGPAEGEDGELSGPEYREFRAEAESTKKRVSWDTERRFFMDPASQACLVKRVSDCRYWPVEFMRAPLATTTKGKAAKGDEDVQISFHGVAYVDMAPLLYPGVKRIRGAYHILPFNEIDLYTKTKRQGSILKEYLRQASQTGRGTAPTAIGSSQFRGAPGKISKDDKGPKDNAKKLSIQPLVQKPQGSDSVVEFETIAPPNPEGQMYAEAGSYIVIEVALDKPLVRKRPPEELTKRVAELIPPRPAIPRRTAGAEKAVKDFHGQVASVAGLVLEQYQELFGGALAQGELPLDPSAQEERKAKLLGELNYSGKYFAFKEQLKHSVVRIVREKLLKTTTFPSQEELQAFLSQLYIFLVDQMHISLNKTLSVDVPETETQPFTDCAQLKHFAREAEVNEDYELAAMYYQERLARDRSNPDHWFDYGAFCLLISDHAKAEDCFHHAVAIDQRHLHSLLLCGVLAEMRGCFADAETFFESGTCVEPSSVLAWTMLGLYSEAQGNEIRAEMAFLEAAKWMKAEAGEGSVTQAVGEPLPSEGKSTQLQEGATVSEEGVPVTEREERDVEVEAESVVSEAEQTAAVSQPEPAVLKPCENAPCHNNTIYMEAAKFLLQANALQFAQRALAQDLLSPEGGTSCSYYLALARLHLQRRDFDSADQNLQEALHVNQENPDVWALIGHLHYMRRDFHEARECYRRNLDFVTDASEMHPVYLRLGTIYLQEDQFEKAKLTFLRACKNSPSCLSWLGLGTACYRLGELTEAEDALAEANILNNRNPEVWGYLSLVCLQTGRQLEAEQSYKYAVKLKLKSEALLQEIHALQQHVGFGNPAF</sequence>
<evidence type="ECO:0000313" key="6">
    <source>
        <dbReference type="Proteomes" id="UP001369086"/>
    </source>
</evidence>
<gene>
    <name evidence="5" type="ORF">HHUSO_G16078</name>
</gene>
<dbReference type="InterPro" id="IPR011990">
    <property type="entry name" value="TPR-like_helical_dom_sf"/>
</dbReference>
<comment type="caution">
    <text evidence="5">The sequence shown here is derived from an EMBL/GenBank/DDBJ whole genome shotgun (WGS) entry which is preliminary data.</text>
</comment>
<dbReference type="Gene3D" id="1.25.40.10">
    <property type="entry name" value="Tetratricopeptide repeat domain"/>
    <property type="match status" value="3"/>
</dbReference>
<keyword evidence="5" id="KW-0282">Flagellum</keyword>
<feature type="region of interest" description="Disordered" evidence="4">
    <location>
        <begin position="781"/>
        <end position="832"/>
    </location>
</feature>
<protein>
    <submittedName>
        <fullName evidence="5">Cilia- and flagella-associated protein 70 isoform X1</fullName>
    </submittedName>
</protein>
<evidence type="ECO:0000256" key="1">
    <source>
        <dbReference type="ARBA" id="ARBA00022737"/>
    </source>
</evidence>
<keyword evidence="6" id="KW-1185">Reference proteome</keyword>
<evidence type="ECO:0000256" key="4">
    <source>
        <dbReference type="SAM" id="MobiDB-lite"/>
    </source>
</evidence>
<keyword evidence="5" id="KW-0969">Cilium</keyword>
<feature type="region of interest" description="Disordered" evidence="4">
    <location>
        <begin position="393"/>
        <end position="431"/>
    </location>
</feature>
<evidence type="ECO:0000313" key="5">
    <source>
        <dbReference type="EMBL" id="KAK6481616.1"/>
    </source>
</evidence>
<organism evidence="5 6">
    <name type="scientific">Huso huso</name>
    <name type="common">Beluga</name>
    <name type="synonym">Acipenser huso</name>
    <dbReference type="NCBI Taxonomy" id="61971"/>
    <lineage>
        <taxon>Eukaryota</taxon>
        <taxon>Metazoa</taxon>
        <taxon>Chordata</taxon>
        <taxon>Craniata</taxon>
        <taxon>Vertebrata</taxon>
        <taxon>Euteleostomi</taxon>
        <taxon>Actinopterygii</taxon>
        <taxon>Chondrostei</taxon>
        <taxon>Acipenseriformes</taxon>
        <taxon>Acipenseridae</taxon>
        <taxon>Huso</taxon>
    </lineage>
</organism>
<accession>A0ABR0Z9X9</accession>
<proteinExistence type="predicted"/>
<dbReference type="PROSITE" id="PS50005">
    <property type="entry name" value="TPR"/>
    <property type="match status" value="3"/>
</dbReference>
<keyword evidence="1" id="KW-0677">Repeat</keyword>
<reference evidence="5 6" key="1">
    <citation type="submission" date="2021-05" db="EMBL/GenBank/DDBJ databases">
        <authorList>
            <person name="Zahm M."/>
            <person name="Klopp C."/>
            <person name="Cabau C."/>
            <person name="Kuhl H."/>
            <person name="Suciu R."/>
            <person name="Ciorpac M."/>
            <person name="Holostenco D."/>
            <person name="Gessner J."/>
            <person name="Wuertz S."/>
            <person name="Hohne C."/>
            <person name="Stock M."/>
            <person name="Gislard M."/>
            <person name="Lluch J."/>
            <person name="Milhes M."/>
            <person name="Lampietro C."/>
            <person name="Lopez Roques C."/>
            <person name="Donnadieu C."/>
            <person name="Du K."/>
            <person name="Schartl M."/>
            <person name="Guiguen Y."/>
        </authorList>
    </citation>
    <scope>NUCLEOTIDE SEQUENCE [LARGE SCALE GENOMIC DNA]</scope>
    <source>
        <strain evidence="5">Hh-F2</strain>
        <tissue evidence="5">Blood</tissue>
    </source>
</reference>
<dbReference type="Proteomes" id="UP001369086">
    <property type="component" value="Unassembled WGS sequence"/>
</dbReference>
<feature type="compositionally biased region" description="Basic and acidic residues" evidence="4">
    <location>
        <begin position="418"/>
        <end position="430"/>
    </location>
</feature>